<dbReference type="PROSITE" id="PS50156">
    <property type="entry name" value="SSD"/>
    <property type="match status" value="1"/>
</dbReference>
<evidence type="ECO:0000256" key="3">
    <source>
        <dbReference type="ARBA" id="ARBA00022475"/>
    </source>
</evidence>
<evidence type="ECO:0000256" key="1">
    <source>
        <dbReference type="ARBA" id="ARBA00004651"/>
    </source>
</evidence>
<keyword evidence="4 8" id="KW-0812">Transmembrane</keyword>
<dbReference type="SUPFAM" id="SSF82866">
    <property type="entry name" value="Multidrug efflux transporter AcrB transmembrane domain"/>
    <property type="match status" value="2"/>
</dbReference>
<dbReference type="GO" id="GO:0030659">
    <property type="term" value="C:cytoplasmic vesicle membrane"/>
    <property type="evidence" value="ECO:0007669"/>
    <property type="project" value="TreeGrafter"/>
</dbReference>
<evidence type="ECO:0000259" key="9">
    <source>
        <dbReference type="PROSITE" id="PS50156"/>
    </source>
</evidence>
<keyword evidence="3" id="KW-1003">Cell membrane</keyword>
<reference evidence="11" key="1">
    <citation type="submission" date="2013-10" db="EMBL/GenBank/DDBJ databases">
        <title>Genome sequencing of Onchocerca volvulus.</title>
        <authorList>
            <person name="Cotton J."/>
            <person name="Tsai J."/>
            <person name="Stanley E."/>
            <person name="Tracey A."/>
            <person name="Holroyd N."/>
            <person name="Lustigman S."/>
            <person name="Berriman M."/>
        </authorList>
    </citation>
    <scope>NUCLEOTIDE SEQUENCE</scope>
</reference>
<protein>
    <submittedName>
        <fullName evidence="10">SSD domain-containing protein</fullName>
    </submittedName>
</protein>
<dbReference type="Gene3D" id="1.20.1640.10">
    <property type="entry name" value="Multidrug efflux transporter AcrB transmembrane domain"/>
    <property type="match status" value="2"/>
</dbReference>
<feature type="transmembrane region" description="Helical" evidence="8">
    <location>
        <begin position="436"/>
        <end position="461"/>
    </location>
</feature>
<feature type="transmembrane region" description="Helical" evidence="8">
    <location>
        <begin position="401"/>
        <end position="424"/>
    </location>
</feature>
<evidence type="ECO:0000256" key="2">
    <source>
        <dbReference type="ARBA" id="ARBA00005585"/>
    </source>
</evidence>
<feature type="transmembrane region" description="Helical" evidence="8">
    <location>
        <begin position="889"/>
        <end position="910"/>
    </location>
</feature>
<keyword evidence="6 8" id="KW-0472">Membrane</keyword>
<dbReference type="EMBL" id="CMVM020000374">
    <property type="status" value="NOT_ANNOTATED_CDS"/>
    <property type="molecule type" value="Genomic_DNA"/>
</dbReference>
<evidence type="ECO:0000256" key="7">
    <source>
        <dbReference type="ARBA" id="ARBA00023180"/>
    </source>
</evidence>
<dbReference type="OMA" id="AMTSACM"/>
<dbReference type="InterPro" id="IPR003392">
    <property type="entry name" value="PTHD_SSD"/>
</dbReference>
<keyword evidence="11" id="KW-1185">Reference proteome</keyword>
<name>A0A8R1TKP0_ONCVO</name>
<sequence>MRYYLPTLDKKLARLFAWYTSKYLVDYYPIFIAFPILLTAILGIGFVWLDELTLLDARKLYTPTSAPAWKEERIMRELWPIRVDEFLPERTFEWNRYLYVIVHGRKYPNGTFPNILNDSYLNEIEFLERSIAENVSCVMKDEWITNETRNFGNKFYFQDLCLNWYGECYRQTSLIKLLQNRYELEKHGISITYPRANTNGTSIYLAYNIGGVQVDENDIIKSVKGMRLWYFLRFDQPHFDKMAIAWEDAADKFITEKFSNNLLTEVHIRHSRTIDLGLTRNANRLKPYFTVTVVVLIFFSTLNSMEWKFCSDQGFNFVRIDWLRSKPLLALCGVLSSTLAIISGIGLLLWFGMFFAEITLIAPFLVLSIGVDDMFIMVGAWHDAEKIYPGTDYATLKARFVNALSESAVAIFITSFTDVLSFAIGCFTDIIAVRGFCAMTSACMFFTFFYQLTFFAAMMIVSDKMQMAGRNACIPCLQTTDYIADNENEFGRKVWSFTENENKSGNNCIEYETKKSENAKCFGSIYNDLFINANHQSYHNDNAYMEVLSDKTKVSKNSSYKAAISRMKLFFRNTYVPILLDNRTKSVVLVLFSIYLILAIYGIMNMEQGLDYDKLLIKTDPVVRTIAIELELFHGGDQIDIAVVKASDMTKPMNRKRVEQMVHDFEHMIFGIGPKATQVWIREYQKYANITGAYLQNDHESWVEGVYHWSRLFAFYKLWAQDFVWENENNPENLTMKSFRFRIGLSALHSPSDLVLESHALRAIAAKYPEMDIYTYEYSRMIADQLNIILPNTLLNDSIAIIVLVIIALLFIPNPICIFWILIAIITMDIGVIGFLALWNVKLDPISMITMIMAIGFSIEYCAHITYAFVSNPNDVTPVDRCGEAMEKLACPIIYGSMSTIFGVTVLAFINSYMILVFFKTIFLVIVIGVFHALLLLPIILYITAPTIDQISQKFCGSVENSKQTNISIPANSDNLPKVVTNIHF</sequence>
<dbReference type="InterPro" id="IPR051697">
    <property type="entry name" value="Patched_domain-protein"/>
</dbReference>
<dbReference type="PANTHER" id="PTHR10796">
    <property type="entry name" value="PATCHED-RELATED"/>
    <property type="match status" value="1"/>
</dbReference>
<proteinExistence type="inferred from homology"/>
<evidence type="ECO:0000313" key="11">
    <source>
        <dbReference type="Proteomes" id="UP000024404"/>
    </source>
</evidence>
<dbReference type="Proteomes" id="UP000024404">
    <property type="component" value="Unassembled WGS sequence"/>
</dbReference>
<evidence type="ECO:0000256" key="8">
    <source>
        <dbReference type="SAM" id="Phobius"/>
    </source>
</evidence>
<feature type="transmembrane region" description="Helical" evidence="8">
    <location>
        <begin position="818"/>
        <end position="839"/>
    </location>
</feature>
<dbReference type="Pfam" id="PF02460">
    <property type="entry name" value="Patched"/>
    <property type="match status" value="1"/>
</dbReference>
<feature type="transmembrane region" description="Helical" evidence="8">
    <location>
        <begin position="327"/>
        <end position="351"/>
    </location>
</feature>
<comment type="subcellular location">
    <subcellularLocation>
        <location evidence="1">Cell membrane</location>
        <topology evidence="1">Multi-pass membrane protein</topology>
    </subcellularLocation>
</comment>
<dbReference type="InterPro" id="IPR000731">
    <property type="entry name" value="SSD"/>
</dbReference>
<evidence type="ECO:0000256" key="5">
    <source>
        <dbReference type="ARBA" id="ARBA00022989"/>
    </source>
</evidence>
<feature type="transmembrane region" description="Helical" evidence="8">
    <location>
        <begin position="27"/>
        <end position="49"/>
    </location>
</feature>
<feature type="transmembrane region" description="Helical" evidence="8">
    <location>
        <begin position="586"/>
        <end position="604"/>
    </location>
</feature>
<evidence type="ECO:0000313" key="10">
    <source>
        <dbReference type="EnsemblMetazoa" id="OVOC11512.1"/>
    </source>
</evidence>
<keyword evidence="5 8" id="KW-1133">Transmembrane helix</keyword>
<feature type="transmembrane region" description="Helical" evidence="8">
    <location>
        <begin position="358"/>
        <end position="381"/>
    </location>
</feature>
<reference evidence="10" key="2">
    <citation type="submission" date="2022-06" db="UniProtKB">
        <authorList>
            <consortium name="EnsemblMetazoa"/>
        </authorList>
    </citation>
    <scope>IDENTIFICATION</scope>
</reference>
<comment type="similarity">
    <text evidence="2">Belongs to the patched family.</text>
</comment>
<dbReference type="GO" id="GO:0006897">
    <property type="term" value="P:endocytosis"/>
    <property type="evidence" value="ECO:0007669"/>
    <property type="project" value="TreeGrafter"/>
</dbReference>
<evidence type="ECO:0000256" key="6">
    <source>
        <dbReference type="ARBA" id="ARBA00023136"/>
    </source>
</evidence>
<dbReference type="FunFam" id="1.20.1640.10:FF:000013">
    <property type="entry name" value="PaTched Related family"/>
    <property type="match status" value="1"/>
</dbReference>
<dbReference type="PANTHER" id="PTHR10796:SF91">
    <property type="entry name" value="SSD DOMAIN-CONTAINING PROTEIN"/>
    <property type="match status" value="1"/>
</dbReference>
<feature type="transmembrane region" description="Helical" evidence="8">
    <location>
        <begin position="846"/>
        <end position="869"/>
    </location>
</feature>
<dbReference type="EnsemblMetazoa" id="OVOC11512.1">
    <property type="protein sequence ID" value="OVOC11512.1"/>
    <property type="gene ID" value="WBGene00248321"/>
</dbReference>
<keyword evidence="7" id="KW-0325">Glycoprotein</keyword>
<feature type="transmembrane region" description="Helical" evidence="8">
    <location>
        <begin position="922"/>
        <end position="945"/>
    </location>
</feature>
<evidence type="ECO:0000256" key="4">
    <source>
        <dbReference type="ARBA" id="ARBA00022692"/>
    </source>
</evidence>
<dbReference type="GO" id="GO:0018996">
    <property type="term" value="P:molting cycle, collagen and cuticulin-based cuticle"/>
    <property type="evidence" value="ECO:0007669"/>
    <property type="project" value="EnsemblMetazoa"/>
</dbReference>
<feature type="transmembrane region" description="Helical" evidence="8">
    <location>
        <begin position="789"/>
        <end position="812"/>
    </location>
</feature>
<dbReference type="AlphaFoldDB" id="A0A8R1TKP0"/>
<organism evidence="10 11">
    <name type="scientific">Onchocerca volvulus</name>
    <dbReference type="NCBI Taxonomy" id="6282"/>
    <lineage>
        <taxon>Eukaryota</taxon>
        <taxon>Metazoa</taxon>
        <taxon>Ecdysozoa</taxon>
        <taxon>Nematoda</taxon>
        <taxon>Chromadorea</taxon>
        <taxon>Rhabditida</taxon>
        <taxon>Spirurina</taxon>
        <taxon>Spiruromorpha</taxon>
        <taxon>Filarioidea</taxon>
        <taxon>Onchocercidae</taxon>
        <taxon>Onchocerca</taxon>
    </lineage>
</organism>
<feature type="domain" description="SSD" evidence="9">
    <location>
        <begin position="317"/>
        <end position="461"/>
    </location>
</feature>
<dbReference type="GO" id="GO:0005886">
    <property type="term" value="C:plasma membrane"/>
    <property type="evidence" value="ECO:0007669"/>
    <property type="project" value="UniProtKB-SubCell"/>
</dbReference>
<accession>A0A8R1TKP0</accession>
<feature type="transmembrane region" description="Helical" evidence="8">
    <location>
        <begin position="288"/>
        <end position="307"/>
    </location>
</feature>